<protein>
    <recommendedName>
        <fullName evidence="1">glutathione gamma-glutamylcysteinyltransferase</fullName>
        <ecNumber evidence="1">2.3.2.15</ecNumber>
    </recommendedName>
</protein>
<keyword evidence="7" id="KW-1185">Reference proteome</keyword>
<dbReference type="InParanoid" id="A0A7M7GMU5"/>
<feature type="domain" description="Peptidase C83" evidence="5">
    <location>
        <begin position="1"/>
        <end position="219"/>
    </location>
</feature>
<dbReference type="GO" id="GO:0046872">
    <property type="term" value="F:metal ion binding"/>
    <property type="evidence" value="ECO:0007669"/>
    <property type="project" value="UniProtKB-KW"/>
</dbReference>
<keyword evidence="4" id="KW-0479">Metal-binding</keyword>
<evidence type="ECO:0000256" key="1">
    <source>
        <dbReference type="ARBA" id="ARBA00012468"/>
    </source>
</evidence>
<dbReference type="Pfam" id="PF05023">
    <property type="entry name" value="Phytochelatin"/>
    <property type="match status" value="1"/>
</dbReference>
<reference evidence="7" key="1">
    <citation type="submission" date="2015-02" db="EMBL/GenBank/DDBJ databases">
        <title>Genome sequencing for Strongylocentrotus purpuratus.</title>
        <authorList>
            <person name="Murali S."/>
            <person name="Liu Y."/>
            <person name="Vee V."/>
            <person name="English A."/>
            <person name="Wang M."/>
            <person name="Skinner E."/>
            <person name="Han Y."/>
            <person name="Muzny D.M."/>
            <person name="Worley K.C."/>
            <person name="Gibbs R.A."/>
        </authorList>
    </citation>
    <scope>NUCLEOTIDE SEQUENCE</scope>
</reference>
<dbReference type="KEGG" id="spu:100890726"/>
<proteinExistence type="predicted"/>
<dbReference type="Gene3D" id="3.90.70.30">
    <property type="entry name" value="Phytochelatin synthase, N-terminal domain"/>
    <property type="match status" value="1"/>
</dbReference>
<dbReference type="GO" id="GO:0016756">
    <property type="term" value="F:glutathione gamma-glutamylcysteinyltransferase activity"/>
    <property type="evidence" value="ECO:0007669"/>
    <property type="project" value="UniProtKB-EC"/>
</dbReference>
<accession>A0A7M7GMU5</accession>
<dbReference type="GeneID" id="100890726"/>
<dbReference type="PANTHER" id="PTHR33447:SF20">
    <property type="entry name" value="GLUTATHIONE GAMMA-GLUTAMYLCYSTEINYLTRANSFERASE"/>
    <property type="match status" value="1"/>
</dbReference>
<dbReference type="AlphaFoldDB" id="A0A7M7GMU5"/>
<dbReference type="InterPro" id="IPR038156">
    <property type="entry name" value="PCS_N_sf"/>
</dbReference>
<dbReference type="GO" id="GO:0010038">
    <property type="term" value="P:response to metal ion"/>
    <property type="evidence" value="ECO:0007669"/>
    <property type="project" value="InterPro"/>
</dbReference>
<dbReference type="PANTHER" id="PTHR33447">
    <property type="entry name" value="GLUTATHIONE GAMMA-GLUTAMYLCYSTEINYLTRANSFERASE"/>
    <property type="match status" value="1"/>
</dbReference>
<evidence type="ECO:0000256" key="4">
    <source>
        <dbReference type="ARBA" id="ARBA00022723"/>
    </source>
</evidence>
<dbReference type="InterPro" id="IPR007719">
    <property type="entry name" value="PCS_N"/>
</dbReference>
<dbReference type="Proteomes" id="UP000007110">
    <property type="component" value="Unassembled WGS sequence"/>
</dbReference>
<dbReference type="GO" id="GO:0046938">
    <property type="term" value="P:phytochelatin biosynthetic process"/>
    <property type="evidence" value="ECO:0007669"/>
    <property type="project" value="InterPro"/>
</dbReference>
<name>A0A7M7GMU5_STRPU</name>
<evidence type="ECO:0000256" key="2">
    <source>
        <dbReference type="ARBA" id="ARBA00022539"/>
    </source>
</evidence>
<sequence>MLDVIPKVALDSSEGQQLLTESLIKQTVLIRLFNKQQKQGFCGLASAAHVMSSQVLAHKYPDPSIHDQCDITDVRYTEDNIFEHEETRSVIGSAQYVQQKNEGTSLKEIGDLLKMHGFVVVMKSGDESDVDEFRQLAIEALSSTASGVILNFHHYSKVNWGHFSPLGAYHQKTDRFLIMDTRHDHPYVWVKVSDLYPLINTLDPFTNQSRGYLISKSNL</sequence>
<dbReference type="InterPro" id="IPR038765">
    <property type="entry name" value="Papain-like_cys_pep_sf"/>
</dbReference>
<dbReference type="OrthoDB" id="448954at2759"/>
<dbReference type="EC" id="2.3.2.15" evidence="1"/>
<dbReference type="SUPFAM" id="SSF54001">
    <property type="entry name" value="Cysteine proteinases"/>
    <property type="match status" value="1"/>
</dbReference>
<evidence type="ECO:0000259" key="5">
    <source>
        <dbReference type="PROSITE" id="PS51443"/>
    </source>
</evidence>
<dbReference type="OMA" id="IFEHEET"/>
<organism evidence="6 7">
    <name type="scientific">Strongylocentrotus purpuratus</name>
    <name type="common">Purple sea urchin</name>
    <dbReference type="NCBI Taxonomy" id="7668"/>
    <lineage>
        <taxon>Eukaryota</taxon>
        <taxon>Metazoa</taxon>
        <taxon>Echinodermata</taxon>
        <taxon>Eleutherozoa</taxon>
        <taxon>Echinozoa</taxon>
        <taxon>Echinoidea</taxon>
        <taxon>Euechinoidea</taxon>
        <taxon>Echinacea</taxon>
        <taxon>Camarodonta</taxon>
        <taxon>Echinidea</taxon>
        <taxon>Strongylocentrotidae</taxon>
        <taxon>Strongylocentrotus</taxon>
    </lineage>
</organism>
<dbReference type="PROSITE" id="PS51443">
    <property type="entry name" value="PCS"/>
    <property type="match status" value="1"/>
</dbReference>
<reference evidence="6" key="2">
    <citation type="submission" date="2021-01" db="UniProtKB">
        <authorList>
            <consortium name="EnsemblMetazoa"/>
        </authorList>
    </citation>
    <scope>IDENTIFICATION</scope>
</reference>
<dbReference type="RefSeq" id="XP_003730583.1">
    <property type="nucleotide sequence ID" value="XM_003730535.3"/>
</dbReference>
<evidence type="ECO:0000313" key="7">
    <source>
        <dbReference type="Proteomes" id="UP000007110"/>
    </source>
</evidence>
<dbReference type="EnsemblMetazoa" id="XM_003730535">
    <property type="protein sequence ID" value="XP_003730583"/>
    <property type="gene ID" value="LOC100890726"/>
</dbReference>
<dbReference type="InterPro" id="IPR040409">
    <property type="entry name" value="PCS-like"/>
</dbReference>
<evidence type="ECO:0000256" key="3">
    <source>
        <dbReference type="ARBA" id="ARBA00022679"/>
    </source>
</evidence>
<keyword evidence="3" id="KW-0808">Transferase</keyword>
<keyword evidence="2" id="KW-0104">Cadmium</keyword>
<evidence type="ECO:0000313" key="6">
    <source>
        <dbReference type="EnsemblMetazoa" id="XP_003730583"/>
    </source>
</evidence>
<dbReference type="FunFam" id="3.90.70.30:FF:000002">
    <property type="entry name" value="Uncharacterized protein"/>
    <property type="match status" value="1"/>
</dbReference>